<organism evidence="1 2">
    <name type="scientific">Aggregatibacter aphrophilus</name>
    <name type="common">Haemophilus aphrophilus</name>
    <dbReference type="NCBI Taxonomy" id="732"/>
    <lineage>
        <taxon>Bacteria</taxon>
        <taxon>Pseudomonadati</taxon>
        <taxon>Pseudomonadota</taxon>
        <taxon>Gammaproteobacteria</taxon>
        <taxon>Pasteurellales</taxon>
        <taxon>Pasteurellaceae</taxon>
        <taxon>Aggregatibacter</taxon>
    </lineage>
</organism>
<accession>A0AAP7H175</accession>
<sequence>MFPELHNFGKELSLVMNSGVQFIDFALMINWKDKEWREKGNGNFVSSAINGPLRRLIADKNGEGFCDPSRPGILVRAEQEISVEQSFKLFDGVWLPIPVLRTVPPDRFDEGPYNWARVRIVELAEGADPDGYTHRVTFAFDTKIFPNSQDTAYLAPTNEDVRSGVLFGLAHQSDQMSWFLDFNWVNNWLLELFKELAPEANRLKIHPEDLVQEVERKAHQGHYLNILAILGSEVALPRIKVVSNKTDDIMKAIPVDMVLDVGNSRTCGILIEDHVQEKDGLKKRYELELRDLTNPERIYTEPFESRVEFAQAFFGKDHWSLQSGRRDAFQWPTIARVGKEAGRLASRRNGNEGSTGLSSPKRYLWDLDKYEQMWRFNSAYVKTDHEPYATAEPLSGLINEYGEALHILRDDVEEEFERKMPVFQPKYSRSSLMTFMLSEVLMHALMQINSPAQRAKLEHSRTPRFLRSIILTIPPAMPKPEREIFKNAMYQAIGLVWKSLGWDKSDDNVDFSTEEGRQKYWPMLPEVHIQWDEATCGQIVYLFNETQNNYGGRPEEFFAALSRPDKLAKDKSITIASVDIGGGTTDLVINKYKMDYGENSNTNSSNAYIEPEQLFRDGFKVAGDDILLDMIRDIVVPALSNGLKQAGLRDPEPILAQYIGSQTLKVQDALLRQQLTLQVFSPIGLRILKEYEEFDPFSTENTLAGATFRSLLAQVDEPTENVLNYINTPIARELGNPNFNILDLPIHVDLAAIHKLFIRGHFDICKTFNALCEIINLYQCDVLLLTGRPSRLPGVQSFFRSRLPLPVGRIMPLHHYRTGNWYPFHKQGRIDDPKTTAAVGAMLCFLSNNMRLPNFYFRAASMHSYSTIRYIGLLDNNNVIKDSNLYYSEIDLDNEDYDFPDTEFEVRGAMRIGFRQLNVERWVASPIYLLTIENDDIKRRLAIDGTVLKVVLGVKNKSSSSNSQESAENFYIKSVSASDGRSCRRNEDIKLTLNTMVDAGLGETQYWLDSGCVKR</sequence>
<dbReference type="SUPFAM" id="SSF53067">
    <property type="entry name" value="Actin-like ATPase domain"/>
    <property type="match status" value="1"/>
</dbReference>
<dbReference type="AlphaFoldDB" id="A0AAP7H175"/>
<dbReference type="EMBL" id="MAQE01000012">
    <property type="protein sequence ID" value="OBY52869.1"/>
    <property type="molecule type" value="Genomic_DNA"/>
</dbReference>
<dbReference type="InterPro" id="IPR043129">
    <property type="entry name" value="ATPase_NBD"/>
</dbReference>
<dbReference type="PIRSF" id="PIRSF034585">
    <property type="entry name" value="SrfB"/>
    <property type="match status" value="1"/>
</dbReference>
<evidence type="ECO:0000313" key="2">
    <source>
        <dbReference type="Proteomes" id="UP000092746"/>
    </source>
</evidence>
<dbReference type="Proteomes" id="UP000092746">
    <property type="component" value="Unassembled WGS sequence"/>
</dbReference>
<dbReference type="InterPro" id="IPR009216">
    <property type="entry name" value="Virulence_factor_SrfB"/>
</dbReference>
<gene>
    <name evidence="1" type="ORF">BBB52_05935</name>
</gene>
<dbReference type="RefSeq" id="WP_065295293.1">
    <property type="nucleotide sequence ID" value="NZ_CAUUMV010000002.1"/>
</dbReference>
<proteinExistence type="predicted"/>
<name>A0AAP7H175_AGGAP</name>
<reference evidence="1 2" key="1">
    <citation type="submission" date="2016-06" db="EMBL/GenBank/DDBJ databases">
        <title>Simultaneous identification of Haemophilus influenzae and Haemophilus haemolyticus using TaqMan real-time PCR.</title>
        <authorList>
            <person name="Price E.P."/>
            <person name="Sarovich D.S."/>
            <person name="Harris T."/>
            <person name="Spargo J.C."/>
            <person name="Nosworthy E."/>
            <person name="Beissbarth J."/>
            <person name="Smith-Vaughan H."/>
        </authorList>
    </citation>
    <scope>NUCLEOTIDE SEQUENCE [LARGE SCALE GENOMIC DNA]</scope>
    <source>
        <strain evidence="1 2">ATCC 7901</strain>
    </source>
</reference>
<protein>
    <submittedName>
        <fullName evidence="1">Virulence factor SrfB</fullName>
    </submittedName>
</protein>
<dbReference type="Pfam" id="PF07520">
    <property type="entry name" value="SrfB"/>
    <property type="match status" value="1"/>
</dbReference>
<comment type="caution">
    <text evidence="1">The sequence shown here is derived from an EMBL/GenBank/DDBJ whole genome shotgun (WGS) entry which is preliminary data.</text>
</comment>
<evidence type="ECO:0000313" key="1">
    <source>
        <dbReference type="EMBL" id="OBY52869.1"/>
    </source>
</evidence>